<sequence>MSASMSVHSLIDKFSSQEKASKSSGSSASSNTNTNPNTISSTSSASNPSSASRIPQKRPASTSELDNPHTQTQGDNADTEAFHSIDKTGLLSLLGPNVSSFPYSENAFIETVKLRAEQEKTKQDFYRVEIANKNLSIIQTALRAQIPVNLIPLMCVGNTTEGPENAQLQQLQQYQQQQSQPQSQPHSQVQPQSQSHKPSESTHYQKSHSRSSSGGLIRSTMLSDTLNASPVPPINYRFGTGSSSNTSAVRRPLSPAKIGAAAVANLASPTTPYRGVPTTGSSSSRRGRSIQSHQRHFSMPVESPSLRQSRTNTIDLAPAEYPSQQQLSARSKGANLQPLPPPGNPSLQLQSPLGATSTIQVKPSPAQPLHKQSKSTEPPSQESMTSFQHIIQFHHWKPEGPGQGPIIGGGNPFIPQSSQQQNAHKRQKSESMSVDLVSPSETLAPPLPRVPGAGQRQQRSLSSHPTTESRENENEDHDMTVDVDTVSDISNTTAGDSSKLIPRNDANESILDSANPPHISHSRQSSNVGRYPHDILSPSSR</sequence>
<reference evidence="2 3" key="1">
    <citation type="journal article" date="2007" name="Nat. Biotechnol.">
        <title>Genome sequence of the lignocellulose-bioconverting and xylose-fermenting yeast Pichia stipitis.</title>
        <authorList>
            <person name="Jeffries T.W."/>
            <person name="Grigoriev I.V."/>
            <person name="Grimwood J."/>
            <person name="Laplaza J.M."/>
            <person name="Aerts A."/>
            <person name="Salamov A."/>
            <person name="Schmutz J."/>
            <person name="Lindquist E."/>
            <person name="Dehal P."/>
            <person name="Shapiro H."/>
            <person name="Jin Y.S."/>
            <person name="Passoth V."/>
            <person name="Richardson P.M."/>
        </authorList>
    </citation>
    <scope>NUCLEOTIDE SEQUENCE [LARGE SCALE GENOMIC DNA]</scope>
    <source>
        <strain evidence="3">ATCC 58785 / CBS 6054 / NBRC 10063 / NRRL Y-11545</strain>
    </source>
</reference>
<dbReference type="OMA" id="SESIPQH"/>
<evidence type="ECO:0000313" key="2">
    <source>
        <dbReference type="EMBL" id="ABN66344.2"/>
    </source>
</evidence>
<dbReference type="InParanoid" id="A3LT41"/>
<dbReference type="HOGENOM" id="CLU_023466_0_0_1"/>
<feature type="region of interest" description="Disordered" evidence="1">
    <location>
        <begin position="1"/>
        <end position="76"/>
    </location>
</feature>
<proteinExistence type="predicted"/>
<feature type="compositionally biased region" description="Polar residues" evidence="1">
    <location>
        <begin position="455"/>
        <end position="466"/>
    </location>
</feature>
<protein>
    <submittedName>
        <fullName evidence="2">Uncharacterized protein</fullName>
    </submittedName>
</protein>
<name>A3LT41_PICST</name>
<evidence type="ECO:0000256" key="1">
    <source>
        <dbReference type="SAM" id="MobiDB-lite"/>
    </source>
</evidence>
<dbReference type="RefSeq" id="XP_001384373.2">
    <property type="nucleotide sequence ID" value="XM_001384336.1"/>
</dbReference>
<feature type="compositionally biased region" description="Low complexity" evidence="1">
    <location>
        <begin position="22"/>
        <end position="52"/>
    </location>
</feature>
<dbReference type="KEGG" id="pic:PICST_67489"/>
<feature type="compositionally biased region" description="Basic residues" evidence="1">
    <location>
        <begin position="285"/>
        <end position="296"/>
    </location>
</feature>
<dbReference type="FunCoup" id="A3LT41">
    <property type="interactions" value="47"/>
</dbReference>
<dbReference type="Pfam" id="PF10846">
    <property type="entry name" value="DUF2722"/>
    <property type="match status" value="1"/>
</dbReference>
<feature type="compositionally biased region" description="Polar residues" evidence="1">
    <location>
        <begin position="59"/>
        <end position="76"/>
    </location>
</feature>
<dbReference type="AlphaFoldDB" id="A3LT41"/>
<feature type="compositionally biased region" description="Basic and acidic residues" evidence="1">
    <location>
        <begin position="467"/>
        <end position="480"/>
    </location>
</feature>
<feature type="compositionally biased region" description="Polar residues" evidence="1">
    <location>
        <begin position="375"/>
        <end position="384"/>
    </location>
</feature>
<organism evidence="2 3">
    <name type="scientific">Scheffersomyces stipitis (strain ATCC 58785 / CBS 6054 / NBRC 10063 / NRRL Y-11545)</name>
    <name type="common">Yeast</name>
    <name type="synonym">Pichia stipitis</name>
    <dbReference type="NCBI Taxonomy" id="322104"/>
    <lineage>
        <taxon>Eukaryota</taxon>
        <taxon>Fungi</taxon>
        <taxon>Dikarya</taxon>
        <taxon>Ascomycota</taxon>
        <taxon>Saccharomycotina</taxon>
        <taxon>Pichiomycetes</taxon>
        <taxon>Debaryomycetaceae</taxon>
        <taxon>Scheffersomyces</taxon>
    </lineage>
</organism>
<evidence type="ECO:0000313" key="3">
    <source>
        <dbReference type="Proteomes" id="UP000002258"/>
    </source>
</evidence>
<dbReference type="OrthoDB" id="4095763at2759"/>
<feature type="compositionally biased region" description="Gly residues" evidence="1">
    <location>
        <begin position="401"/>
        <end position="411"/>
    </location>
</feature>
<feature type="region of interest" description="Disordered" evidence="1">
    <location>
        <begin position="322"/>
        <end position="384"/>
    </location>
</feature>
<feature type="compositionally biased region" description="Polar residues" evidence="1">
    <location>
        <begin position="345"/>
        <end position="361"/>
    </location>
</feature>
<dbReference type="InterPro" id="IPR021216">
    <property type="entry name" value="DUF2722"/>
</dbReference>
<feature type="region of interest" description="Disordered" evidence="1">
    <location>
        <begin position="268"/>
        <end position="308"/>
    </location>
</feature>
<feature type="compositionally biased region" description="Polar residues" evidence="1">
    <location>
        <begin position="487"/>
        <end position="496"/>
    </location>
</feature>
<feature type="region of interest" description="Disordered" evidence="1">
    <location>
        <begin position="396"/>
        <end position="541"/>
    </location>
</feature>
<gene>
    <name evidence="2" type="ORF">PICST_67489</name>
</gene>
<feature type="compositionally biased region" description="Low complexity" evidence="1">
    <location>
        <begin position="169"/>
        <end position="196"/>
    </location>
</feature>
<accession>A3LT41</accession>
<keyword evidence="3" id="KW-1185">Reference proteome</keyword>
<dbReference type="GeneID" id="4838987"/>
<feature type="region of interest" description="Disordered" evidence="1">
    <location>
        <begin position="169"/>
        <end position="216"/>
    </location>
</feature>
<dbReference type="EMBL" id="CP000498">
    <property type="protein sequence ID" value="ABN66344.2"/>
    <property type="molecule type" value="Genomic_DNA"/>
</dbReference>
<dbReference type="eggNOG" id="ENOG502S5HG">
    <property type="taxonomic scope" value="Eukaryota"/>
</dbReference>
<dbReference type="Proteomes" id="UP000002258">
    <property type="component" value="Chromosome 4"/>
</dbReference>